<keyword evidence="9 10" id="KW-0472">Membrane</keyword>
<evidence type="ECO:0000256" key="3">
    <source>
        <dbReference type="ARBA" id="ARBA00008281"/>
    </source>
</evidence>
<keyword evidence="11" id="KW-0282">Flagellum</keyword>
<accession>A0ABW0YP68</accession>
<dbReference type="PANTHER" id="PTHR35091">
    <property type="entry name" value="FLAGELLAR PROTEIN FLIL"/>
    <property type="match status" value="1"/>
</dbReference>
<comment type="subcellular location">
    <subcellularLocation>
        <location evidence="2">Cell membrane</location>
        <topology evidence="2">Single-pass membrane protein</topology>
    </subcellularLocation>
</comment>
<keyword evidence="12" id="KW-1185">Reference proteome</keyword>
<dbReference type="EMBL" id="JBHSOZ010000003">
    <property type="protein sequence ID" value="MFC5712139.1"/>
    <property type="molecule type" value="Genomic_DNA"/>
</dbReference>
<evidence type="ECO:0000256" key="10">
    <source>
        <dbReference type="RuleBase" id="RU364125"/>
    </source>
</evidence>
<keyword evidence="4 10" id="KW-1003">Cell membrane</keyword>
<dbReference type="RefSeq" id="WP_385939194.1">
    <property type="nucleotide sequence ID" value="NZ_JBHSOZ010000003.1"/>
</dbReference>
<dbReference type="NCBIfam" id="NF005826">
    <property type="entry name" value="PRK07718.1"/>
    <property type="match status" value="1"/>
</dbReference>
<reference evidence="12" key="1">
    <citation type="journal article" date="2019" name="Int. J. Syst. Evol. Microbiol.">
        <title>The Global Catalogue of Microorganisms (GCM) 10K type strain sequencing project: providing services to taxonomists for standard genome sequencing and annotation.</title>
        <authorList>
            <consortium name="The Broad Institute Genomics Platform"/>
            <consortium name="The Broad Institute Genome Sequencing Center for Infectious Disease"/>
            <person name="Wu L."/>
            <person name="Ma J."/>
        </authorList>
    </citation>
    <scope>NUCLEOTIDE SEQUENCE [LARGE SCALE GENOMIC DNA]</scope>
    <source>
        <strain evidence="12">CECT 7184</strain>
    </source>
</reference>
<sequence length="143" mass="16447">MKKNKLLSIMAVMLVSITLLGVLAIVLFNYLSDDQEVTAEPSIEEVIENSWETEEITTNLSSNHFIRAQFRIHLDSKHTREEIKQRDFQVNNLIIRELANLKASDLQSKEGIEELEASLVEQLNEMVEDGKVVNVYTTQRMIQ</sequence>
<dbReference type="PANTHER" id="PTHR35091:SF2">
    <property type="entry name" value="FLAGELLAR PROTEIN FLIL"/>
    <property type="match status" value="1"/>
</dbReference>
<evidence type="ECO:0000256" key="8">
    <source>
        <dbReference type="ARBA" id="ARBA00022989"/>
    </source>
</evidence>
<protein>
    <recommendedName>
        <fullName evidence="10">Flagellar protein FliL</fullName>
    </recommendedName>
</protein>
<dbReference type="Pfam" id="PF03748">
    <property type="entry name" value="FliL"/>
    <property type="match status" value="1"/>
</dbReference>
<comment type="function">
    <text evidence="1 10">Controls the rotational direction of flagella during chemotaxis.</text>
</comment>
<evidence type="ECO:0000313" key="11">
    <source>
        <dbReference type="EMBL" id="MFC5712139.1"/>
    </source>
</evidence>
<evidence type="ECO:0000256" key="5">
    <source>
        <dbReference type="ARBA" id="ARBA00022500"/>
    </source>
</evidence>
<evidence type="ECO:0000256" key="6">
    <source>
        <dbReference type="ARBA" id="ARBA00022692"/>
    </source>
</evidence>
<gene>
    <name evidence="11" type="primary">fliL</name>
    <name evidence="11" type="ORF">ACFPU1_05055</name>
</gene>
<keyword evidence="5 10" id="KW-0145">Chemotaxis</keyword>
<keyword evidence="8 10" id="KW-1133">Transmembrane helix</keyword>
<name>A0ABW0YP68_9BACI</name>
<evidence type="ECO:0000256" key="1">
    <source>
        <dbReference type="ARBA" id="ARBA00002254"/>
    </source>
</evidence>
<dbReference type="InterPro" id="IPR005503">
    <property type="entry name" value="FliL"/>
</dbReference>
<evidence type="ECO:0000256" key="4">
    <source>
        <dbReference type="ARBA" id="ARBA00022475"/>
    </source>
</evidence>
<evidence type="ECO:0000256" key="2">
    <source>
        <dbReference type="ARBA" id="ARBA00004162"/>
    </source>
</evidence>
<organism evidence="11 12">
    <name type="scientific">Thalassorhabdus alkalitolerans</name>
    <dbReference type="NCBI Taxonomy" id="2282697"/>
    <lineage>
        <taxon>Bacteria</taxon>
        <taxon>Bacillati</taxon>
        <taxon>Bacillota</taxon>
        <taxon>Bacilli</taxon>
        <taxon>Bacillales</taxon>
        <taxon>Bacillaceae</taxon>
        <taxon>Thalassorhabdus</taxon>
    </lineage>
</organism>
<comment type="similarity">
    <text evidence="3 10">Belongs to the FliL family.</text>
</comment>
<dbReference type="Proteomes" id="UP001596142">
    <property type="component" value="Unassembled WGS sequence"/>
</dbReference>
<keyword evidence="11" id="KW-0966">Cell projection</keyword>
<evidence type="ECO:0000313" key="12">
    <source>
        <dbReference type="Proteomes" id="UP001596142"/>
    </source>
</evidence>
<evidence type="ECO:0000256" key="7">
    <source>
        <dbReference type="ARBA" id="ARBA00022779"/>
    </source>
</evidence>
<keyword evidence="11" id="KW-0969">Cilium</keyword>
<keyword evidence="6 10" id="KW-0812">Transmembrane</keyword>
<keyword evidence="7 10" id="KW-0283">Flagellar rotation</keyword>
<comment type="caution">
    <text evidence="11">The sequence shown here is derived from an EMBL/GenBank/DDBJ whole genome shotgun (WGS) entry which is preliminary data.</text>
</comment>
<feature type="transmembrane region" description="Helical" evidence="10">
    <location>
        <begin position="7"/>
        <end position="31"/>
    </location>
</feature>
<proteinExistence type="inferred from homology"/>
<evidence type="ECO:0000256" key="9">
    <source>
        <dbReference type="ARBA" id="ARBA00023136"/>
    </source>
</evidence>